<evidence type="ECO:0000256" key="12">
    <source>
        <dbReference type="RuleBase" id="RU363032"/>
    </source>
</evidence>
<keyword evidence="8 12" id="KW-1133">Transmembrane helix</keyword>
<dbReference type="Pfam" id="PF12911">
    <property type="entry name" value="OppC_N"/>
    <property type="match status" value="1"/>
</dbReference>
<protein>
    <recommendedName>
        <fullName evidence="11">Oligopeptide transport system permease protein OppC</fullName>
    </recommendedName>
</protein>
<keyword evidence="7" id="KW-0653">Protein transport</keyword>
<dbReference type="PANTHER" id="PTHR43386:SF2">
    <property type="entry name" value="OLIGOPEPTIDE TRANSPORT SYSTEM PERMEASE PROTEIN OPPC"/>
    <property type="match status" value="1"/>
</dbReference>
<keyword evidence="2 12" id="KW-0813">Transport</keyword>
<evidence type="ECO:0000256" key="9">
    <source>
        <dbReference type="ARBA" id="ARBA00023136"/>
    </source>
</evidence>
<feature type="transmembrane region" description="Helical" evidence="12">
    <location>
        <begin position="173"/>
        <end position="190"/>
    </location>
</feature>
<evidence type="ECO:0000313" key="16">
    <source>
        <dbReference type="Proteomes" id="UP001165283"/>
    </source>
</evidence>
<keyword evidence="9 12" id="KW-0472">Membrane</keyword>
<proteinExistence type="inferred from homology"/>
<dbReference type="Gene3D" id="1.10.3720.10">
    <property type="entry name" value="MetI-like"/>
    <property type="match status" value="1"/>
</dbReference>
<dbReference type="Pfam" id="PF00528">
    <property type="entry name" value="BPD_transp_1"/>
    <property type="match status" value="1"/>
</dbReference>
<keyword evidence="4" id="KW-0997">Cell inner membrane</keyword>
<evidence type="ECO:0000256" key="13">
    <source>
        <dbReference type="SAM" id="MobiDB-lite"/>
    </source>
</evidence>
<feature type="transmembrane region" description="Helical" evidence="12">
    <location>
        <begin position="281"/>
        <end position="300"/>
    </location>
</feature>
<evidence type="ECO:0000256" key="8">
    <source>
        <dbReference type="ARBA" id="ARBA00022989"/>
    </source>
</evidence>
<evidence type="ECO:0000256" key="6">
    <source>
        <dbReference type="ARBA" id="ARBA00022856"/>
    </source>
</evidence>
<keyword evidence="16" id="KW-1185">Reference proteome</keyword>
<keyword evidence="3" id="KW-1003">Cell membrane</keyword>
<evidence type="ECO:0000256" key="3">
    <source>
        <dbReference type="ARBA" id="ARBA00022475"/>
    </source>
</evidence>
<evidence type="ECO:0000256" key="11">
    <source>
        <dbReference type="ARBA" id="ARBA00072251"/>
    </source>
</evidence>
<dbReference type="SUPFAM" id="SSF161098">
    <property type="entry name" value="MetI-like"/>
    <property type="match status" value="1"/>
</dbReference>
<dbReference type="PANTHER" id="PTHR43386">
    <property type="entry name" value="OLIGOPEPTIDE TRANSPORT SYSTEM PERMEASE PROTEIN APPC"/>
    <property type="match status" value="1"/>
</dbReference>
<dbReference type="InterPro" id="IPR050366">
    <property type="entry name" value="BP-dependent_transpt_permease"/>
</dbReference>
<evidence type="ECO:0000256" key="5">
    <source>
        <dbReference type="ARBA" id="ARBA00022692"/>
    </source>
</evidence>
<keyword evidence="6" id="KW-0571">Peptide transport</keyword>
<evidence type="ECO:0000256" key="7">
    <source>
        <dbReference type="ARBA" id="ARBA00022927"/>
    </source>
</evidence>
<dbReference type="RefSeq" id="WP_252441215.1">
    <property type="nucleotide sequence ID" value="NZ_JAGSOV010000044.1"/>
</dbReference>
<dbReference type="InterPro" id="IPR000515">
    <property type="entry name" value="MetI-like"/>
</dbReference>
<organism evidence="15 16">
    <name type="scientific">Pseudonocardia humida</name>
    <dbReference type="NCBI Taxonomy" id="2800819"/>
    <lineage>
        <taxon>Bacteria</taxon>
        <taxon>Bacillati</taxon>
        <taxon>Actinomycetota</taxon>
        <taxon>Actinomycetes</taxon>
        <taxon>Pseudonocardiales</taxon>
        <taxon>Pseudonocardiaceae</taxon>
        <taxon>Pseudonocardia</taxon>
    </lineage>
</organism>
<sequence length="317" mass="34214">MPEPTTTTTTPAPGAPAGGAQPGPSGRAEREFTVAERSQFQLVLRRFLQHRLAMVSLVVLVLLVLLAYVGGALWKYKFGEYTPDESEPPSWEHPFGTDSAGRDQFAQVLRGTQISLQIAVLVALFATVVGTIWGAVAGYFGGLVDTLMMRVSDLILTLPLIAVAAMLGHNFGGTWWLIALVIAGLYWAYVSRVARGVVLSLREKEFIEAARALGSSDVRIILRHLVPNALGAIIVNATILIAVAILLETALSYLGFGVTAPDTSLGLLVSEAQTALSTRPWLFYFPGLFIILIALCINFIGDGLRDALDPQQTKVRR</sequence>
<evidence type="ECO:0000259" key="14">
    <source>
        <dbReference type="PROSITE" id="PS50928"/>
    </source>
</evidence>
<dbReference type="EMBL" id="JAGSOV010000044">
    <property type="protein sequence ID" value="MCO1657569.1"/>
    <property type="molecule type" value="Genomic_DNA"/>
</dbReference>
<name>A0ABT1A3Z6_9PSEU</name>
<evidence type="ECO:0000256" key="1">
    <source>
        <dbReference type="ARBA" id="ARBA00004429"/>
    </source>
</evidence>
<feature type="compositionally biased region" description="Low complexity" evidence="13">
    <location>
        <begin position="1"/>
        <end position="12"/>
    </location>
</feature>
<keyword evidence="5 12" id="KW-0812">Transmembrane</keyword>
<feature type="transmembrane region" description="Helical" evidence="12">
    <location>
        <begin position="225"/>
        <end position="247"/>
    </location>
</feature>
<feature type="domain" description="ABC transmembrane type-1" evidence="14">
    <location>
        <begin position="112"/>
        <end position="301"/>
    </location>
</feature>
<comment type="similarity">
    <text evidence="10">Belongs to the binding-protein-dependent transport system permease family. OppBC subfamily.</text>
</comment>
<dbReference type="CDD" id="cd06261">
    <property type="entry name" value="TM_PBP2"/>
    <property type="match status" value="1"/>
</dbReference>
<feature type="transmembrane region" description="Helical" evidence="12">
    <location>
        <begin position="147"/>
        <end position="167"/>
    </location>
</feature>
<feature type="transmembrane region" description="Helical" evidence="12">
    <location>
        <begin position="118"/>
        <end position="140"/>
    </location>
</feature>
<dbReference type="InterPro" id="IPR035906">
    <property type="entry name" value="MetI-like_sf"/>
</dbReference>
<evidence type="ECO:0000256" key="4">
    <source>
        <dbReference type="ARBA" id="ARBA00022519"/>
    </source>
</evidence>
<evidence type="ECO:0000256" key="10">
    <source>
        <dbReference type="ARBA" id="ARBA00024202"/>
    </source>
</evidence>
<feature type="region of interest" description="Disordered" evidence="13">
    <location>
        <begin position="1"/>
        <end position="30"/>
    </location>
</feature>
<accession>A0ABT1A3Z6</accession>
<comment type="caution">
    <text evidence="15">The sequence shown here is derived from an EMBL/GenBank/DDBJ whole genome shotgun (WGS) entry which is preliminary data.</text>
</comment>
<feature type="transmembrane region" description="Helical" evidence="12">
    <location>
        <begin position="52"/>
        <end position="74"/>
    </location>
</feature>
<reference evidence="15" key="1">
    <citation type="submission" date="2021-04" db="EMBL/GenBank/DDBJ databases">
        <title>Pseudonocardia sp. nov., isolated from sandy soil of mangrove forest.</title>
        <authorList>
            <person name="Zan Z."/>
            <person name="Huang R."/>
            <person name="Liu W."/>
        </authorList>
    </citation>
    <scope>NUCLEOTIDE SEQUENCE</scope>
    <source>
        <strain evidence="15">S2-4</strain>
    </source>
</reference>
<dbReference type="InterPro" id="IPR025966">
    <property type="entry name" value="OppC_N"/>
</dbReference>
<evidence type="ECO:0000256" key="2">
    <source>
        <dbReference type="ARBA" id="ARBA00022448"/>
    </source>
</evidence>
<gene>
    <name evidence="15" type="ORF">KDL28_21145</name>
</gene>
<evidence type="ECO:0000313" key="15">
    <source>
        <dbReference type="EMBL" id="MCO1657569.1"/>
    </source>
</evidence>
<dbReference type="Proteomes" id="UP001165283">
    <property type="component" value="Unassembled WGS sequence"/>
</dbReference>
<dbReference type="PROSITE" id="PS50928">
    <property type="entry name" value="ABC_TM1"/>
    <property type="match status" value="1"/>
</dbReference>
<comment type="subcellular location">
    <subcellularLocation>
        <location evidence="1">Cell inner membrane</location>
        <topology evidence="1">Multi-pass membrane protein</topology>
    </subcellularLocation>
    <subcellularLocation>
        <location evidence="12">Cell membrane</location>
        <topology evidence="12">Multi-pass membrane protein</topology>
    </subcellularLocation>
</comment>